<accession>A0A2C9XV52</accession>
<proteinExistence type="predicted"/>
<evidence type="ECO:0000313" key="1">
    <source>
        <dbReference type="EMBL" id="OTP74104.1"/>
    </source>
</evidence>
<comment type="caution">
    <text evidence="1">The sequence shown here is derived from an EMBL/GenBank/DDBJ whole genome shotgun (WGS) entry which is preliminary data.</text>
</comment>
<organism evidence="1 2">
    <name type="scientific">Caballeronia sordidicola</name>
    <name type="common">Burkholderia sordidicola</name>
    <dbReference type="NCBI Taxonomy" id="196367"/>
    <lineage>
        <taxon>Bacteria</taxon>
        <taxon>Pseudomonadati</taxon>
        <taxon>Pseudomonadota</taxon>
        <taxon>Betaproteobacteria</taxon>
        <taxon>Burkholderiales</taxon>
        <taxon>Burkholderiaceae</taxon>
        <taxon>Caballeronia</taxon>
    </lineage>
</organism>
<sequence>MAAEGGSALAEKIEALADTGISKLMSRELMKPDRPEPTSAKIIVLGGRCLGKGESYSKERKPLEDNSVLRWVSPLRQPRRGYRATQQRRFVAVNPGRERMTRS</sequence>
<reference evidence="1 2" key="1">
    <citation type="submission" date="2017-03" db="EMBL/GenBank/DDBJ databases">
        <title>Genome analysis of strain PAMC 26510.</title>
        <authorList>
            <person name="Oh H.-M."/>
            <person name="Yang J.-A."/>
        </authorList>
    </citation>
    <scope>NUCLEOTIDE SEQUENCE [LARGE SCALE GENOMIC DNA]</scope>
    <source>
        <strain evidence="1 2">PAMC 26510</strain>
    </source>
</reference>
<name>A0A2C9XV52_CABSO</name>
<dbReference type="Proteomes" id="UP000194546">
    <property type="component" value="Unassembled WGS sequence"/>
</dbReference>
<gene>
    <name evidence="1" type="ORF">PAMC26510_17380</name>
</gene>
<protein>
    <submittedName>
        <fullName evidence="1">Electron transfer flavoprotein, alpha subunit</fullName>
    </submittedName>
</protein>
<evidence type="ECO:0000313" key="2">
    <source>
        <dbReference type="Proteomes" id="UP000194546"/>
    </source>
</evidence>
<dbReference type="EMBL" id="NBTY01000091">
    <property type="protein sequence ID" value="OTP74104.1"/>
    <property type="molecule type" value="Genomic_DNA"/>
</dbReference>
<dbReference type="AlphaFoldDB" id="A0A2C9XV52"/>